<feature type="domain" description="Response regulatory" evidence="8">
    <location>
        <begin position="3"/>
        <end position="123"/>
    </location>
</feature>
<reference evidence="9 10" key="1">
    <citation type="submission" date="2024-09" db="EMBL/GenBank/DDBJ databases">
        <authorList>
            <person name="Salinas-Garcia M.A."/>
            <person name="Prieme A."/>
        </authorList>
    </citation>
    <scope>NUCLEOTIDE SEQUENCE [LARGE SCALE GENOMIC DNA]</scope>
    <source>
        <strain evidence="9 10">DSM 21081</strain>
    </source>
</reference>
<dbReference type="CDD" id="cd06170">
    <property type="entry name" value="LuxR_C_like"/>
    <property type="match status" value="1"/>
</dbReference>
<evidence type="ECO:0000256" key="1">
    <source>
        <dbReference type="ARBA" id="ARBA00022553"/>
    </source>
</evidence>
<dbReference type="EMBL" id="JBHDLJ010000002">
    <property type="protein sequence ID" value="MFB0833752.1"/>
    <property type="molecule type" value="Genomic_DNA"/>
</dbReference>
<dbReference type="InterPro" id="IPR001789">
    <property type="entry name" value="Sig_transdc_resp-reg_receiver"/>
</dbReference>
<name>A0ABV4UNB0_9MICC</name>
<dbReference type="Proteomes" id="UP001575652">
    <property type="component" value="Unassembled WGS sequence"/>
</dbReference>
<dbReference type="InterPro" id="IPR011006">
    <property type="entry name" value="CheY-like_superfamily"/>
</dbReference>
<dbReference type="SMART" id="SM00421">
    <property type="entry name" value="HTH_LUXR"/>
    <property type="match status" value="1"/>
</dbReference>
<accession>A0ABV4UNB0</accession>
<gene>
    <name evidence="9" type="ORF">ACETWP_04055</name>
</gene>
<keyword evidence="1 5" id="KW-0597">Phosphoprotein</keyword>
<evidence type="ECO:0000256" key="4">
    <source>
        <dbReference type="ARBA" id="ARBA00023163"/>
    </source>
</evidence>
<dbReference type="Gene3D" id="3.40.50.2300">
    <property type="match status" value="1"/>
</dbReference>
<feature type="domain" description="HTH luxR-type" evidence="7">
    <location>
        <begin position="151"/>
        <end position="216"/>
    </location>
</feature>
<proteinExistence type="predicted"/>
<protein>
    <submittedName>
        <fullName evidence="9">Response regulator</fullName>
    </submittedName>
</protein>
<sequence length="239" mass="25439">MIRVLLADDEQLIRTGIAMILAAEADIEVVEVVCDGLAAVTRVRETAPDVVVMDVRMPVMDGVEATRRIIEEQGSGSHPVGILVLSTFHVDEAVRGALRAGASGFVLKDAAPDELVAAIHAVARGEAWLDPAVAKRLLAEFKGRPDSPLPRPELINRLTHREREVLVLLAHALGNKAIADHLFVSEATVKTHVTRLLTKLGLHDRASAVAVAYRTGLVGPSDPMPPRSHPSSGTSAPGP</sequence>
<comment type="caution">
    <text evidence="9">The sequence shown here is derived from an EMBL/GenBank/DDBJ whole genome shotgun (WGS) entry which is preliminary data.</text>
</comment>
<evidence type="ECO:0000256" key="6">
    <source>
        <dbReference type="SAM" id="MobiDB-lite"/>
    </source>
</evidence>
<dbReference type="InterPro" id="IPR016032">
    <property type="entry name" value="Sig_transdc_resp-reg_C-effctor"/>
</dbReference>
<dbReference type="PRINTS" id="PR00038">
    <property type="entry name" value="HTHLUXR"/>
</dbReference>
<dbReference type="RefSeq" id="WP_373970912.1">
    <property type="nucleotide sequence ID" value="NZ_JBHDLJ010000002.1"/>
</dbReference>
<feature type="compositionally biased region" description="Polar residues" evidence="6">
    <location>
        <begin position="229"/>
        <end position="239"/>
    </location>
</feature>
<keyword evidence="3" id="KW-0238">DNA-binding</keyword>
<evidence type="ECO:0000256" key="5">
    <source>
        <dbReference type="PROSITE-ProRule" id="PRU00169"/>
    </source>
</evidence>
<evidence type="ECO:0000313" key="9">
    <source>
        <dbReference type="EMBL" id="MFB0833752.1"/>
    </source>
</evidence>
<dbReference type="InterPro" id="IPR000792">
    <property type="entry name" value="Tscrpt_reg_LuxR_C"/>
</dbReference>
<keyword evidence="2" id="KW-0805">Transcription regulation</keyword>
<evidence type="ECO:0000259" key="8">
    <source>
        <dbReference type="PROSITE" id="PS50110"/>
    </source>
</evidence>
<evidence type="ECO:0000313" key="10">
    <source>
        <dbReference type="Proteomes" id="UP001575652"/>
    </source>
</evidence>
<dbReference type="PROSITE" id="PS50043">
    <property type="entry name" value="HTH_LUXR_2"/>
    <property type="match status" value="1"/>
</dbReference>
<organism evidence="9 10">
    <name type="scientific">Arthrobacter halodurans</name>
    <dbReference type="NCBI Taxonomy" id="516699"/>
    <lineage>
        <taxon>Bacteria</taxon>
        <taxon>Bacillati</taxon>
        <taxon>Actinomycetota</taxon>
        <taxon>Actinomycetes</taxon>
        <taxon>Micrococcales</taxon>
        <taxon>Micrococcaceae</taxon>
        <taxon>Arthrobacter</taxon>
    </lineage>
</organism>
<dbReference type="PANTHER" id="PTHR43214">
    <property type="entry name" value="TWO-COMPONENT RESPONSE REGULATOR"/>
    <property type="match status" value="1"/>
</dbReference>
<dbReference type="CDD" id="cd17535">
    <property type="entry name" value="REC_NarL-like"/>
    <property type="match status" value="1"/>
</dbReference>
<dbReference type="PROSITE" id="PS50110">
    <property type="entry name" value="RESPONSE_REGULATORY"/>
    <property type="match status" value="1"/>
</dbReference>
<keyword evidence="4" id="KW-0804">Transcription</keyword>
<feature type="region of interest" description="Disordered" evidence="6">
    <location>
        <begin position="217"/>
        <end position="239"/>
    </location>
</feature>
<dbReference type="SMART" id="SM00448">
    <property type="entry name" value="REC"/>
    <property type="match status" value="1"/>
</dbReference>
<dbReference type="Pfam" id="PF00196">
    <property type="entry name" value="GerE"/>
    <property type="match status" value="1"/>
</dbReference>
<dbReference type="SUPFAM" id="SSF52172">
    <property type="entry name" value="CheY-like"/>
    <property type="match status" value="1"/>
</dbReference>
<evidence type="ECO:0000256" key="3">
    <source>
        <dbReference type="ARBA" id="ARBA00023125"/>
    </source>
</evidence>
<dbReference type="Pfam" id="PF00072">
    <property type="entry name" value="Response_reg"/>
    <property type="match status" value="1"/>
</dbReference>
<dbReference type="SUPFAM" id="SSF46894">
    <property type="entry name" value="C-terminal effector domain of the bipartite response regulators"/>
    <property type="match status" value="1"/>
</dbReference>
<evidence type="ECO:0000259" key="7">
    <source>
        <dbReference type="PROSITE" id="PS50043"/>
    </source>
</evidence>
<evidence type="ECO:0000256" key="2">
    <source>
        <dbReference type="ARBA" id="ARBA00023015"/>
    </source>
</evidence>
<feature type="modified residue" description="4-aspartylphosphate" evidence="5">
    <location>
        <position position="54"/>
    </location>
</feature>
<keyword evidence="10" id="KW-1185">Reference proteome</keyword>
<dbReference type="InterPro" id="IPR058245">
    <property type="entry name" value="NreC/VraR/RcsB-like_REC"/>
</dbReference>
<dbReference type="InterPro" id="IPR039420">
    <property type="entry name" value="WalR-like"/>
</dbReference>
<dbReference type="PANTHER" id="PTHR43214:SF24">
    <property type="entry name" value="TRANSCRIPTIONAL REGULATORY PROTEIN NARL-RELATED"/>
    <property type="match status" value="1"/>
</dbReference>